<reference evidence="1 2" key="1">
    <citation type="submission" date="2017-07" db="EMBL/GenBank/DDBJ databases">
        <title>Genomes of Fischerella (Mastigocladus) sp. strains.</title>
        <authorList>
            <person name="Miller S.R."/>
        </authorList>
    </citation>
    <scope>NUCLEOTIDE SEQUENCE [LARGE SCALE GENOMIC DNA]</scope>
    <source>
        <strain evidence="1 2">CCMEE 5318</strain>
    </source>
</reference>
<proteinExistence type="predicted"/>
<comment type="caution">
    <text evidence="1">The sequence shown here is derived from an EMBL/GenBank/DDBJ whole genome shotgun (WGS) entry which is preliminary data.</text>
</comment>
<sequence>MHNHSVYFNYFKNVNDNRALFENKAEDRGQMADGVKIFMFGYVPTFMNGLLENMLVPSTITTGQ</sequence>
<name>A0A2N6L824_9CYAN</name>
<accession>A0A2N6L824</accession>
<protein>
    <submittedName>
        <fullName evidence="1">Uncharacterized protein</fullName>
    </submittedName>
</protein>
<evidence type="ECO:0000313" key="1">
    <source>
        <dbReference type="EMBL" id="PMB18281.1"/>
    </source>
</evidence>
<dbReference type="AlphaFoldDB" id="A0A2N6L824"/>
<dbReference type="RefSeq" id="WP_102183105.1">
    <property type="nucleotide sequence ID" value="NZ_NMQE01000708.1"/>
</dbReference>
<dbReference type="EMBL" id="NMQE01000708">
    <property type="protein sequence ID" value="PMB18281.1"/>
    <property type="molecule type" value="Genomic_DNA"/>
</dbReference>
<organism evidence="1 2">
    <name type="scientific">Fischerella thermalis CCMEE 5318</name>
    <dbReference type="NCBI Taxonomy" id="2019666"/>
    <lineage>
        <taxon>Bacteria</taxon>
        <taxon>Bacillati</taxon>
        <taxon>Cyanobacteriota</taxon>
        <taxon>Cyanophyceae</taxon>
        <taxon>Nostocales</taxon>
        <taxon>Hapalosiphonaceae</taxon>
        <taxon>Fischerella</taxon>
    </lineage>
</organism>
<evidence type="ECO:0000313" key="2">
    <source>
        <dbReference type="Proteomes" id="UP000235081"/>
    </source>
</evidence>
<dbReference type="Proteomes" id="UP000235081">
    <property type="component" value="Unassembled WGS sequence"/>
</dbReference>
<gene>
    <name evidence="1" type="ORF">CEN46_21535</name>
</gene>